<accession>A0A6C0CZ01</accession>
<sequence length="185" mass="22035">MKSFNAKLSISCINFFKSMLDKKKEISGELVVNRMYKDKNKIIFEFIQDIYSIIVGKKEEVVLYQSKTNFHTHPRIVYISNNVNKGWPSFIDYIGFIRMNGICLFHVIPSLEGIYIISYSQYWCNRKLNISEKFIKNNFNIDRNADISILDYIYIVNNINYKGFPIFKVKYMKWNNASSIFKIYY</sequence>
<dbReference type="EMBL" id="MN739512">
    <property type="protein sequence ID" value="QHT09463.1"/>
    <property type="molecule type" value="Genomic_DNA"/>
</dbReference>
<proteinExistence type="predicted"/>
<dbReference type="AlphaFoldDB" id="A0A6C0CZ01"/>
<evidence type="ECO:0000313" key="1">
    <source>
        <dbReference type="EMBL" id="QHT09463.1"/>
    </source>
</evidence>
<reference evidence="1" key="1">
    <citation type="journal article" date="2020" name="Nature">
        <title>Giant virus diversity and host interactions through global metagenomics.</title>
        <authorList>
            <person name="Schulz F."/>
            <person name="Roux S."/>
            <person name="Paez-Espino D."/>
            <person name="Jungbluth S."/>
            <person name="Walsh D.A."/>
            <person name="Denef V.J."/>
            <person name="McMahon K.D."/>
            <person name="Konstantinidis K.T."/>
            <person name="Eloe-Fadrosh E.A."/>
            <person name="Kyrpides N.C."/>
            <person name="Woyke T."/>
        </authorList>
    </citation>
    <scope>NUCLEOTIDE SEQUENCE</scope>
    <source>
        <strain evidence="1">GVMAG-M-3300023174-102</strain>
    </source>
</reference>
<name>A0A6C0CZ01_9ZZZZ</name>
<protein>
    <submittedName>
        <fullName evidence="1">Uncharacterized protein</fullName>
    </submittedName>
</protein>
<organism evidence="1">
    <name type="scientific">viral metagenome</name>
    <dbReference type="NCBI Taxonomy" id="1070528"/>
    <lineage>
        <taxon>unclassified sequences</taxon>
        <taxon>metagenomes</taxon>
        <taxon>organismal metagenomes</taxon>
    </lineage>
</organism>